<evidence type="ECO:0000313" key="4">
    <source>
        <dbReference type="Proteomes" id="UP000398389"/>
    </source>
</evidence>
<dbReference type="Gene3D" id="2.60.40.150">
    <property type="entry name" value="C2 domain"/>
    <property type="match status" value="1"/>
</dbReference>
<evidence type="ECO:0000259" key="2">
    <source>
        <dbReference type="PROSITE" id="PS50004"/>
    </source>
</evidence>
<feature type="compositionally biased region" description="Polar residues" evidence="1">
    <location>
        <begin position="694"/>
        <end position="708"/>
    </location>
</feature>
<reference evidence="3 4" key="1">
    <citation type="submission" date="2019-09" db="EMBL/GenBank/DDBJ databases">
        <authorList>
            <person name="Brejova B."/>
        </authorList>
    </citation>
    <scope>NUCLEOTIDE SEQUENCE [LARGE SCALE GENOMIC DNA]</scope>
</reference>
<evidence type="ECO:0000313" key="3">
    <source>
        <dbReference type="EMBL" id="VVT53731.1"/>
    </source>
</evidence>
<dbReference type="GeneID" id="43582537"/>
<dbReference type="Proteomes" id="UP000398389">
    <property type="component" value="Unassembled WGS sequence"/>
</dbReference>
<proteinExistence type="predicted"/>
<organism evidence="3 4">
    <name type="scientific">Magnusiomyces paraingens</name>
    <dbReference type="NCBI Taxonomy" id="2606893"/>
    <lineage>
        <taxon>Eukaryota</taxon>
        <taxon>Fungi</taxon>
        <taxon>Dikarya</taxon>
        <taxon>Ascomycota</taxon>
        <taxon>Saccharomycotina</taxon>
        <taxon>Dipodascomycetes</taxon>
        <taxon>Dipodascales</taxon>
        <taxon>Dipodascaceae</taxon>
        <taxon>Magnusiomyces</taxon>
    </lineage>
</organism>
<dbReference type="EMBL" id="CABVLU010000003">
    <property type="protein sequence ID" value="VVT53731.1"/>
    <property type="molecule type" value="Genomic_DNA"/>
</dbReference>
<feature type="region of interest" description="Disordered" evidence="1">
    <location>
        <begin position="675"/>
        <end position="708"/>
    </location>
</feature>
<dbReference type="OrthoDB" id="270970at2759"/>
<evidence type="ECO:0000256" key="1">
    <source>
        <dbReference type="SAM" id="MobiDB-lite"/>
    </source>
</evidence>
<dbReference type="RefSeq" id="XP_031854328.1">
    <property type="nucleotide sequence ID" value="XM_031998437.1"/>
</dbReference>
<feature type="region of interest" description="Disordered" evidence="1">
    <location>
        <begin position="557"/>
        <end position="576"/>
    </location>
</feature>
<dbReference type="InterPro" id="IPR000008">
    <property type="entry name" value="C2_dom"/>
</dbReference>
<dbReference type="InterPro" id="IPR052981">
    <property type="entry name" value="Ingression_C2_domain"/>
</dbReference>
<dbReference type="AlphaFoldDB" id="A0A5E8BRN5"/>
<dbReference type="CDD" id="cd08681">
    <property type="entry name" value="C2_fungal_Inn1p-like"/>
    <property type="match status" value="1"/>
</dbReference>
<feature type="compositionally biased region" description="Basic and acidic residues" evidence="1">
    <location>
        <begin position="329"/>
        <end position="340"/>
    </location>
</feature>
<name>A0A5E8BRN5_9ASCO</name>
<keyword evidence="4" id="KW-1185">Reference proteome</keyword>
<dbReference type="InterPro" id="IPR035892">
    <property type="entry name" value="C2_domain_sf"/>
</dbReference>
<dbReference type="PANTHER" id="PTHR47052:SF3">
    <property type="entry name" value="INGRESSION PROTEIN 1"/>
    <property type="match status" value="1"/>
</dbReference>
<dbReference type="PROSITE" id="PS50004">
    <property type="entry name" value="C2"/>
    <property type="match status" value="1"/>
</dbReference>
<feature type="domain" description="C2" evidence="2">
    <location>
        <begin position="1"/>
        <end position="115"/>
    </location>
</feature>
<feature type="compositionally biased region" description="Low complexity" evidence="1">
    <location>
        <begin position="380"/>
        <end position="410"/>
    </location>
</feature>
<feature type="region of interest" description="Disordered" evidence="1">
    <location>
        <begin position="328"/>
        <end position="438"/>
    </location>
</feature>
<dbReference type="Pfam" id="PF00168">
    <property type="entry name" value="C2"/>
    <property type="match status" value="1"/>
</dbReference>
<dbReference type="SMART" id="SM00239">
    <property type="entry name" value="C2"/>
    <property type="match status" value="1"/>
</dbReference>
<accession>A0A5E8BRN5</accession>
<dbReference type="SUPFAM" id="SSF49562">
    <property type="entry name" value="C2 domain (Calcium/lipid-binding domain, CaLB)"/>
    <property type="match status" value="1"/>
</dbReference>
<dbReference type="InterPro" id="IPR037791">
    <property type="entry name" value="C2_fungal_Inn1"/>
</dbReference>
<gene>
    <name evidence="3" type="ORF">SAPINGB_P003721</name>
</gene>
<protein>
    <recommendedName>
        <fullName evidence="2">C2 domain-containing protein</fullName>
    </recommendedName>
</protein>
<dbReference type="PANTHER" id="PTHR47052">
    <property type="entry name" value="CONSERVED SERINE PROLINE-RICH PROTEIN (AFU_ORTHOLOGUE AFUA_2G01790)"/>
    <property type="match status" value="1"/>
</dbReference>
<sequence>MNTSLIDSKPFGTLIVIFAKARNLPNRRTLGKQNPYCIARIGADAKRSKADQRGGQTPIWDDEVRFKLIEGTQISTLKLSILDETESKPELIGDTVIQLAPVYQTLPTEGYDKWHELTYKGKYAGEVYLEMTFYPEKKPTGRKFKRSSIMESSVNRSGTCSTTRSDTTSYYDYTGSLNFSSSMVSMASSRPLPSQPLPATASTAALHSSTAQTLTSSLATVRAPLNTQQLHSFSMFPGVPKVDPALDPSNLSGTHSAHNCGSHHSNSFNMSAMSHSLPNPLDFQIACEIDLPAIPPETTLGQDHTVSEQHKYEENAFEYQFDNSFDNGKYTKDPENEFHKFFNTPIPDVPESHIQRSSNETYTAKPLPEPNYHQSTQVYSSTSLNSSLNRSTGSQKSTGSTNNFSSNSNTDLGTSLVSKGLPVMPRPESKGFSCSEENLDSCPTISNKMSIRRKPISLKSSPAKETPVLPYPGATHSVSDIGAEGHSINDDEDIKEIPFSPDSYVLRKSLPQPPLHAHLRINEAPPSPPKEKNFKSLQPLNEHMPVLNLTESLTLEPQLRPMKPLPPSPPAKEHDERIREISQDSYSDYNNGFSQYQHDDSYSPVELQNFDSSYFSLSKQNLEHDFENTAISNKNVFGQIGALGKRYYKPQPPIPTQEPQSEFTYPTMSMSLSSMSGSVLRTSPMPRVRGGRDSPSNFTESFSGKFSS</sequence>